<name>C5M4F8_CANTT</name>
<dbReference type="GO" id="GO:0005763">
    <property type="term" value="C:mitochondrial small ribosomal subunit"/>
    <property type="evidence" value="ECO:0007669"/>
    <property type="project" value="EnsemblFungi"/>
</dbReference>
<evidence type="ECO:0000256" key="3">
    <source>
        <dbReference type="ARBA" id="ARBA00023274"/>
    </source>
</evidence>
<dbReference type="InterPro" id="IPR005290">
    <property type="entry name" value="Ribosomal_uS15_bac-type"/>
</dbReference>
<keyword evidence="3" id="KW-0687">Ribonucleoprotein</keyword>
<dbReference type="VEuPathDB" id="FungiDB:CTRG_00948"/>
<dbReference type="PANTHER" id="PTHR23321">
    <property type="entry name" value="RIBOSOMAL PROTEIN S15, BACTERIAL AND ORGANELLAR"/>
    <property type="match status" value="1"/>
</dbReference>
<dbReference type="InterPro" id="IPR000589">
    <property type="entry name" value="Ribosomal_uS15"/>
</dbReference>
<comment type="similarity">
    <text evidence="1">Belongs to the universal ribosomal protein uS15 family.</text>
</comment>
<evidence type="ECO:0000256" key="4">
    <source>
        <dbReference type="SAM" id="Coils"/>
    </source>
</evidence>
<dbReference type="RefSeq" id="XP_002546166.1">
    <property type="nucleotide sequence ID" value="XM_002546120.1"/>
</dbReference>
<gene>
    <name evidence="5" type="ORF">CTRG_00948</name>
</gene>
<evidence type="ECO:0000313" key="5">
    <source>
        <dbReference type="EMBL" id="EER36208.1"/>
    </source>
</evidence>
<dbReference type="GeneID" id="8296655"/>
<dbReference type="GO" id="GO:0003735">
    <property type="term" value="F:structural constituent of ribosome"/>
    <property type="evidence" value="ECO:0007669"/>
    <property type="project" value="EnsemblFungi"/>
</dbReference>
<keyword evidence="4" id="KW-0175">Coiled coil</keyword>
<evidence type="ECO:0008006" key="7">
    <source>
        <dbReference type="Google" id="ProtNLM"/>
    </source>
</evidence>
<dbReference type="HOGENOM" id="CLU_073662_0_0_1"/>
<dbReference type="AlphaFoldDB" id="C5M4F8"/>
<dbReference type="Gene3D" id="1.10.287.10">
    <property type="entry name" value="S15/NS1, RNA-binding"/>
    <property type="match status" value="1"/>
</dbReference>
<dbReference type="GO" id="GO:0006412">
    <property type="term" value="P:translation"/>
    <property type="evidence" value="ECO:0007669"/>
    <property type="project" value="InterPro"/>
</dbReference>
<feature type="coiled-coil region" evidence="4">
    <location>
        <begin position="277"/>
        <end position="304"/>
    </location>
</feature>
<dbReference type="Pfam" id="PF00312">
    <property type="entry name" value="Ribosomal_S15"/>
    <property type="match status" value="1"/>
</dbReference>
<evidence type="ECO:0000313" key="6">
    <source>
        <dbReference type="Proteomes" id="UP000002037"/>
    </source>
</evidence>
<dbReference type="STRING" id="294747.C5M4F8"/>
<evidence type="ECO:0000256" key="2">
    <source>
        <dbReference type="ARBA" id="ARBA00022980"/>
    </source>
</evidence>
<dbReference type="KEGG" id="ctp:CTRG_00948"/>
<dbReference type="EMBL" id="GG692395">
    <property type="protein sequence ID" value="EER36208.1"/>
    <property type="molecule type" value="Genomic_DNA"/>
</dbReference>
<proteinExistence type="inferred from homology"/>
<keyword evidence="2" id="KW-0689">Ribosomal protein</keyword>
<protein>
    <recommendedName>
        <fullName evidence="7">37S ribosomal protein S28, mitochondrial</fullName>
    </recommendedName>
</protein>
<organism evidence="5 6">
    <name type="scientific">Candida tropicalis (strain ATCC MYA-3404 / T1)</name>
    <name type="common">Yeast</name>
    <dbReference type="NCBI Taxonomy" id="294747"/>
    <lineage>
        <taxon>Eukaryota</taxon>
        <taxon>Fungi</taxon>
        <taxon>Dikarya</taxon>
        <taxon>Ascomycota</taxon>
        <taxon>Saccharomycotina</taxon>
        <taxon>Pichiomycetes</taxon>
        <taxon>Debaryomycetaceae</taxon>
        <taxon>Candida/Lodderomyces clade</taxon>
        <taxon>Candida</taxon>
    </lineage>
</organism>
<dbReference type="OrthoDB" id="441444at2759"/>
<keyword evidence="6" id="KW-1185">Reference proteome</keyword>
<dbReference type="CDD" id="cd00353">
    <property type="entry name" value="Ribosomal_S15p_S13e"/>
    <property type="match status" value="1"/>
</dbReference>
<dbReference type="eggNOG" id="KOG2815">
    <property type="taxonomic scope" value="Eukaryota"/>
</dbReference>
<dbReference type="PANTHER" id="PTHR23321:SF26">
    <property type="entry name" value="SMALL RIBOSOMAL SUBUNIT PROTEIN US15M"/>
    <property type="match status" value="1"/>
</dbReference>
<evidence type="ECO:0000256" key="1">
    <source>
        <dbReference type="ARBA" id="ARBA00008434"/>
    </source>
</evidence>
<dbReference type="Proteomes" id="UP000002037">
    <property type="component" value="Unassembled WGS sequence"/>
</dbReference>
<dbReference type="SUPFAM" id="SSF47060">
    <property type="entry name" value="S15/NS1 RNA-binding domain"/>
    <property type="match status" value="1"/>
</dbReference>
<reference evidence="5 6" key="1">
    <citation type="journal article" date="2009" name="Nature">
        <title>Evolution of pathogenicity and sexual reproduction in eight Candida genomes.</title>
        <authorList>
            <person name="Butler G."/>
            <person name="Rasmussen M.D."/>
            <person name="Lin M.F."/>
            <person name="Santos M.A."/>
            <person name="Sakthikumar S."/>
            <person name="Munro C.A."/>
            <person name="Rheinbay E."/>
            <person name="Grabherr M."/>
            <person name="Forche A."/>
            <person name="Reedy J.L."/>
            <person name="Agrafioti I."/>
            <person name="Arnaud M.B."/>
            <person name="Bates S."/>
            <person name="Brown A.J."/>
            <person name="Brunke S."/>
            <person name="Costanzo M.C."/>
            <person name="Fitzpatrick D.A."/>
            <person name="de Groot P.W."/>
            <person name="Harris D."/>
            <person name="Hoyer L.L."/>
            <person name="Hube B."/>
            <person name="Klis F.M."/>
            <person name="Kodira C."/>
            <person name="Lennard N."/>
            <person name="Logue M.E."/>
            <person name="Martin R."/>
            <person name="Neiman A.M."/>
            <person name="Nikolaou E."/>
            <person name="Quail M.A."/>
            <person name="Quinn J."/>
            <person name="Santos M.C."/>
            <person name="Schmitzberger F.F."/>
            <person name="Sherlock G."/>
            <person name="Shah P."/>
            <person name="Silverstein K.A."/>
            <person name="Skrzypek M.S."/>
            <person name="Soll D."/>
            <person name="Staggs R."/>
            <person name="Stansfield I."/>
            <person name="Stumpf M.P."/>
            <person name="Sudbery P.E."/>
            <person name="Srikantha T."/>
            <person name="Zeng Q."/>
            <person name="Berman J."/>
            <person name="Berriman M."/>
            <person name="Heitman J."/>
            <person name="Gow N.A."/>
            <person name="Lorenz M.C."/>
            <person name="Birren B.W."/>
            <person name="Kellis M."/>
            <person name="Cuomo C.A."/>
        </authorList>
    </citation>
    <scope>NUCLEOTIDE SEQUENCE [LARGE SCALE GENOMIC DNA]</scope>
    <source>
        <strain evidence="6">ATCC MYA-3404 / T1</strain>
    </source>
</reference>
<accession>C5M4F8</accession>
<dbReference type="InterPro" id="IPR009068">
    <property type="entry name" value="uS15_NS1_RNA-bd_sf"/>
</dbReference>
<dbReference type="SMART" id="SM01387">
    <property type="entry name" value="Ribosomal_S15"/>
    <property type="match status" value="1"/>
</dbReference>
<sequence length="316" mass="36766">MFKTTNRFLSFGRPLLNQTVAPSSAVPRFHVKLAATQFTEPGANRRRERRLRRTEKRMKKQIIRDVNTLKQYEVKNVPLTVDPVLGDSKCTFIPRIMEKVDNQELTLAYGIDRAEFEKLLYAAEKIALENASNNEALRESVIETEENKKRAVLTILNLKNTNTPDRKKMAIKFAREEMQRDSGDTASPEVQAGILTVKIHYGMQQVKNMPKDKINIQNVRELVQHRQRLLKYLKKQDPKKYYYTIAKLGLTDDAVVREFNMSKQYMQDFKVWGDKVLVRETNSVAKKNQKIKDLKNRIAAYNDLAKRNYEILTGNK</sequence>